<proteinExistence type="predicted"/>
<dbReference type="OrthoDB" id="4851314at2759"/>
<accession>A0A8K0X004</accession>
<reference evidence="2" key="1">
    <citation type="journal article" date="2021" name="Nat. Commun.">
        <title>Genetic determinants of endophytism in the Arabidopsis root mycobiome.</title>
        <authorList>
            <person name="Mesny F."/>
            <person name="Miyauchi S."/>
            <person name="Thiergart T."/>
            <person name="Pickel B."/>
            <person name="Atanasova L."/>
            <person name="Karlsson M."/>
            <person name="Huettel B."/>
            <person name="Barry K.W."/>
            <person name="Haridas S."/>
            <person name="Chen C."/>
            <person name="Bauer D."/>
            <person name="Andreopoulos W."/>
            <person name="Pangilinan J."/>
            <person name="LaButti K."/>
            <person name="Riley R."/>
            <person name="Lipzen A."/>
            <person name="Clum A."/>
            <person name="Drula E."/>
            <person name="Henrissat B."/>
            <person name="Kohler A."/>
            <person name="Grigoriev I.V."/>
            <person name="Martin F.M."/>
            <person name="Hacquard S."/>
        </authorList>
    </citation>
    <scope>NUCLEOTIDE SEQUENCE</scope>
    <source>
        <strain evidence="2">MPI-CAGE-AT-0016</strain>
    </source>
</reference>
<evidence type="ECO:0000313" key="3">
    <source>
        <dbReference type="Proteomes" id="UP000813385"/>
    </source>
</evidence>
<feature type="compositionally biased region" description="Acidic residues" evidence="1">
    <location>
        <begin position="491"/>
        <end position="531"/>
    </location>
</feature>
<feature type="region of interest" description="Disordered" evidence="1">
    <location>
        <begin position="483"/>
        <end position="539"/>
    </location>
</feature>
<dbReference type="AlphaFoldDB" id="A0A8K0X004"/>
<organism evidence="2 3">
    <name type="scientific">Plectosphaerella cucumerina</name>
    <dbReference type="NCBI Taxonomy" id="40658"/>
    <lineage>
        <taxon>Eukaryota</taxon>
        <taxon>Fungi</taxon>
        <taxon>Dikarya</taxon>
        <taxon>Ascomycota</taxon>
        <taxon>Pezizomycotina</taxon>
        <taxon>Sordariomycetes</taxon>
        <taxon>Hypocreomycetidae</taxon>
        <taxon>Glomerellales</taxon>
        <taxon>Plectosphaerellaceae</taxon>
        <taxon>Plectosphaerella</taxon>
    </lineage>
</organism>
<dbReference type="Proteomes" id="UP000813385">
    <property type="component" value="Unassembled WGS sequence"/>
</dbReference>
<gene>
    <name evidence="2" type="ORF">B0T11DRAFT_118550</name>
</gene>
<sequence length="539" mass="61593">MHPCREINGAVGQRYSLTPQLLQSEFVIGNALSCATPSNLAFYRFLLPAMQHLANNRNPSTAARPFITRLTLRDPGHSAIDFLGNSPMNPDPSLFRDLTRLDVDLDGHSFCRFRNGPEMLQSLAGARNLTHLSLQFKSETIPGTSSPSQDKNLRYEFLRDWPTFPRLEYLRVDAHEDPGGSLVAFVAKHAKTLVRLQLDIFDANEDLWTDLHTVAPDLEIYTHVDGDDEEPWATEAYRWRGDFRVPMNTSGPSIRRTHNHGVPLRPPETCDVRDPIEEAQKRESPMGSLDFDPVDPTWPGELVGLYEPLDGDLNMEQRIRTEMTEGKPMWPKDADKRIAYATEEISFLRKRGLLYGSDGVRLNPAPRWYFARDHNGQMLFRQTHPEHEIGGFPTENWLFTHHSGTQACGDDPLEYFADWEGSEAGDVQEPTPFGTQITKAGWEWPAGRGMEEEMERGTRLAQLGVEYIPMEIYREEYYPIDPSMHVAPAEGSEDGEEHEDEDDDDDYDGDSEEEDEQEAEEEWYEDSEDEEHDHHMEGQ</sequence>
<feature type="region of interest" description="Disordered" evidence="1">
    <location>
        <begin position="250"/>
        <end position="271"/>
    </location>
</feature>
<evidence type="ECO:0000256" key="1">
    <source>
        <dbReference type="SAM" id="MobiDB-lite"/>
    </source>
</evidence>
<name>A0A8K0X004_9PEZI</name>
<evidence type="ECO:0000313" key="2">
    <source>
        <dbReference type="EMBL" id="KAH7353527.1"/>
    </source>
</evidence>
<keyword evidence="3" id="KW-1185">Reference proteome</keyword>
<dbReference type="EMBL" id="JAGPXD010000005">
    <property type="protein sequence ID" value="KAH7353527.1"/>
    <property type="molecule type" value="Genomic_DNA"/>
</dbReference>
<protein>
    <submittedName>
        <fullName evidence="2">Uncharacterized protein</fullName>
    </submittedName>
</protein>
<comment type="caution">
    <text evidence="2">The sequence shown here is derived from an EMBL/GenBank/DDBJ whole genome shotgun (WGS) entry which is preliminary data.</text>
</comment>